<feature type="transmembrane region" description="Helical" evidence="1">
    <location>
        <begin position="793"/>
        <end position="815"/>
    </location>
</feature>
<reference evidence="3" key="1">
    <citation type="submission" date="2021-07" db="EMBL/GenBank/DDBJ databases">
        <authorList>
            <person name="Branca A.L. A."/>
        </authorList>
    </citation>
    <scope>NUCLEOTIDE SEQUENCE</scope>
</reference>
<protein>
    <recommendedName>
        <fullName evidence="2">NB-ARC domain-containing protein</fullName>
    </recommendedName>
</protein>
<keyword evidence="1" id="KW-0812">Transmembrane</keyword>
<keyword evidence="1" id="KW-1133">Transmembrane helix</keyword>
<feature type="domain" description="NB-ARC" evidence="2">
    <location>
        <begin position="48"/>
        <end position="176"/>
    </location>
</feature>
<accession>A0A9W4N3R0</accession>
<gene>
    <name evidence="3" type="ORF">PSALAMII_LOCUS1286</name>
</gene>
<dbReference type="InterPro" id="IPR002182">
    <property type="entry name" value="NB-ARC"/>
</dbReference>
<dbReference type="PRINTS" id="PR00364">
    <property type="entry name" value="DISEASERSIST"/>
</dbReference>
<dbReference type="Pfam" id="PF00931">
    <property type="entry name" value="NB-ARC"/>
    <property type="match status" value="1"/>
</dbReference>
<organism evidence="3 4">
    <name type="scientific">Penicillium salamii</name>
    <dbReference type="NCBI Taxonomy" id="1612424"/>
    <lineage>
        <taxon>Eukaryota</taxon>
        <taxon>Fungi</taxon>
        <taxon>Dikarya</taxon>
        <taxon>Ascomycota</taxon>
        <taxon>Pezizomycotina</taxon>
        <taxon>Eurotiomycetes</taxon>
        <taxon>Eurotiomycetidae</taxon>
        <taxon>Eurotiales</taxon>
        <taxon>Aspergillaceae</taxon>
        <taxon>Penicillium</taxon>
    </lineage>
</organism>
<dbReference type="SUPFAM" id="SSF52540">
    <property type="entry name" value="P-loop containing nucleoside triphosphate hydrolases"/>
    <property type="match status" value="1"/>
</dbReference>
<dbReference type="PANTHER" id="PTHR35205">
    <property type="entry name" value="NB-ARC AND TPR DOMAIN PROTEIN"/>
    <property type="match status" value="1"/>
</dbReference>
<sequence length="844" mass="95941">MQNEDFSFRGPVGIYFCQTPYINSELFVGRGSELDMIAKALHPSHRPHEQKRVILSGVAGIGKTMLAHTYAKSSHESYNFMFWLNASSETTLKDDFRSIAIKVNATQDLGALEDKQIVKRVHQWLSDPNNSRWLLIFDDYNGHDQFQIDQYFPPASHGAIMVTTRQPDLVAGSVIQIQAFENIEDSLAILQILSKREDVQSDPYAHRVTDLVGGHPLALTHIGGYMQQRNDLTFERFLQVYQDGLQSQEYQEGFQSDKSNPSSIFSLLSIQSTALTTDTQFTADEMYAAIDELVGIFLHDSEMASLYREAIYERRIAPARFVRNFRRLLKRFAVNLKEEAQEAIDLDLANFVLSRAGLVADNIGGKLEKLYSRPDTTSVQSQGVQARDSLRAHHTAELDDVSSDDEVEEELDRELEEKFTALVSHGRSFIKESTALQKLRKELKNFIFPPHSNKRLDTEPVSEVRSWYQGWVNYATSRTLGWEMSHEAPGCMTKEHLNLKGLLSSIGLLEGSVPKGYQRFRWINRHGEQLYDDYVEHEPGAIEALREYLNATTVPNNIPHASNQEQTSFHPASMYTLNPISMSAGILTSIDITDQSTNAPNTVQTDSIQQDIETGNSFTRPLLLLSCIEKRGRPVQLHQEIVTHVTDDRELFHALRRVYFSHRSKFELFWSLRTLHSIHFMKFGYGGHGLVDARCHPELCEHGKPCACIPPTARVFPQSEEYSCQPIPSKLSPPYGPRLMMDFFKDPNSRKPHADSILQQLPKRISTELDLDEAEMMDAWGIFYREDWDWMRIWTVLGVAFFTPSVLFGILWGIMKQDIQGAFGVASWWMTGATIAVGIVGTCI</sequence>
<dbReference type="PANTHER" id="PTHR35205:SF1">
    <property type="entry name" value="ZU5 DOMAIN-CONTAINING PROTEIN"/>
    <property type="match status" value="1"/>
</dbReference>
<evidence type="ECO:0000313" key="4">
    <source>
        <dbReference type="Proteomes" id="UP001152592"/>
    </source>
</evidence>
<dbReference type="Gene3D" id="3.40.50.300">
    <property type="entry name" value="P-loop containing nucleotide triphosphate hydrolases"/>
    <property type="match status" value="1"/>
</dbReference>
<dbReference type="AlphaFoldDB" id="A0A9W4N3R0"/>
<keyword evidence="1" id="KW-0472">Membrane</keyword>
<proteinExistence type="predicted"/>
<feature type="transmembrane region" description="Helical" evidence="1">
    <location>
        <begin position="821"/>
        <end position="843"/>
    </location>
</feature>
<name>A0A9W4N3R0_9EURO</name>
<dbReference type="OrthoDB" id="2578740at2759"/>
<dbReference type="GO" id="GO:0043531">
    <property type="term" value="F:ADP binding"/>
    <property type="evidence" value="ECO:0007669"/>
    <property type="project" value="InterPro"/>
</dbReference>
<dbReference type="EMBL" id="CAJVPD010000055">
    <property type="protein sequence ID" value="CAG8276302.1"/>
    <property type="molecule type" value="Genomic_DNA"/>
</dbReference>
<comment type="caution">
    <text evidence="3">The sequence shown here is derived from an EMBL/GenBank/DDBJ whole genome shotgun (WGS) entry which is preliminary data.</text>
</comment>
<evidence type="ECO:0000259" key="2">
    <source>
        <dbReference type="Pfam" id="PF00931"/>
    </source>
</evidence>
<dbReference type="Proteomes" id="UP001152592">
    <property type="component" value="Unassembled WGS sequence"/>
</dbReference>
<evidence type="ECO:0000313" key="3">
    <source>
        <dbReference type="EMBL" id="CAG8276302.1"/>
    </source>
</evidence>
<dbReference type="InterPro" id="IPR027417">
    <property type="entry name" value="P-loop_NTPase"/>
</dbReference>
<evidence type="ECO:0000256" key="1">
    <source>
        <dbReference type="SAM" id="Phobius"/>
    </source>
</evidence>